<dbReference type="AlphaFoldDB" id="A0AA39JTB8"/>
<dbReference type="GeneID" id="85367380"/>
<keyword evidence="4" id="KW-1185">Reference proteome</keyword>
<name>A0AA39JTB8_ARMTA</name>
<evidence type="ECO:0000313" key="3">
    <source>
        <dbReference type="EMBL" id="KAK0447431.1"/>
    </source>
</evidence>
<reference evidence="3" key="1">
    <citation type="submission" date="2023-06" db="EMBL/GenBank/DDBJ databases">
        <authorList>
            <consortium name="Lawrence Berkeley National Laboratory"/>
            <person name="Ahrendt S."/>
            <person name="Sahu N."/>
            <person name="Indic B."/>
            <person name="Wong-Bajracharya J."/>
            <person name="Merenyi Z."/>
            <person name="Ke H.-M."/>
            <person name="Monk M."/>
            <person name="Kocsube S."/>
            <person name="Drula E."/>
            <person name="Lipzen A."/>
            <person name="Balint B."/>
            <person name="Henrissat B."/>
            <person name="Andreopoulos B."/>
            <person name="Martin F.M."/>
            <person name="Harder C.B."/>
            <person name="Rigling D."/>
            <person name="Ford K.L."/>
            <person name="Foster G.D."/>
            <person name="Pangilinan J."/>
            <person name="Papanicolaou A."/>
            <person name="Barry K."/>
            <person name="LaButti K."/>
            <person name="Viragh M."/>
            <person name="Koriabine M."/>
            <person name="Yan M."/>
            <person name="Riley R."/>
            <person name="Champramary S."/>
            <person name="Plett K.L."/>
            <person name="Tsai I.J."/>
            <person name="Slot J."/>
            <person name="Sipos G."/>
            <person name="Plett J."/>
            <person name="Nagy L.G."/>
            <person name="Grigoriev I.V."/>
        </authorList>
    </citation>
    <scope>NUCLEOTIDE SEQUENCE</scope>
    <source>
        <strain evidence="3">CCBAS 213</strain>
    </source>
</reference>
<dbReference type="RefSeq" id="XP_060326152.1">
    <property type="nucleotide sequence ID" value="XM_060483832.1"/>
</dbReference>
<accession>A0AA39JTB8</accession>
<feature type="chain" id="PRO_5041458628" evidence="2">
    <location>
        <begin position="28"/>
        <end position="117"/>
    </location>
</feature>
<dbReference type="Proteomes" id="UP001175211">
    <property type="component" value="Unassembled WGS sequence"/>
</dbReference>
<proteinExistence type="predicted"/>
<evidence type="ECO:0000256" key="2">
    <source>
        <dbReference type="SAM" id="SignalP"/>
    </source>
</evidence>
<feature type="region of interest" description="Disordered" evidence="1">
    <location>
        <begin position="87"/>
        <end position="117"/>
    </location>
</feature>
<feature type="compositionally biased region" description="Low complexity" evidence="1">
    <location>
        <begin position="95"/>
        <end position="117"/>
    </location>
</feature>
<keyword evidence="2" id="KW-0732">Signal</keyword>
<dbReference type="EMBL" id="JAUEPS010000044">
    <property type="protein sequence ID" value="KAK0447431.1"/>
    <property type="molecule type" value="Genomic_DNA"/>
</dbReference>
<evidence type="ECO:0000313" key="4">
    <source>
        <dbReference type="Proteomes" id="UP001175211"/>
    </source>
</evidence>
<protein>
    <submittedName>
        <fullName evidence="3">Uncharacterized protein</fullName>
    </submittedName>
</protein>
<feature type="region of interest" description="Disordered" evidence="1">
    <location>
        <begin position="61"/>
        <end position="80"/>
    </location>
</feature>
<gene>
    <name evidence="3" type="ORF">EV420DRAFT_874863</name>
</gene>
<evidence type="ECO:0000256" key="1">
    <source>
        <dbReference type="SAM" id="MobiDB-lite"/>
    </source>
</evidence>
<organism evidence="3 4">
    <name type="scientific">Armillaria tabescens</name>
    <name type="common">Ringless honey mushroom</name>
    <name type="synonym">Agaricus tabescens</name>
    <dbReference type="NCBI Taxonomy" id="1929756"/>
    <lineage>
        <taxon>Eukaryota</taxon>
        <taxon>Fungi</taxon>
        <taxon>Dikarya</taxon>
        <taxon>Basidiomycota</taxon>
        <taxon>Agaricomycotina</taxon>
        <taxon>Agaricomycetes</taxon>
        <taxon>Agaricomycetidae</taxon>
        <taxon>Agaricales</taxon>
        <taxon>Marasmiineae</taxon>
        <taxon>Physalacriaceae</taxon>
        <taxon>Desarmillaria</taxon>
    </lineage>
</organism>
<comment type="caution">
    <text evidence="3">The sequence shown here is derived from an EMBL/GenBank/DDBJ whole genome shotgun (WGS) entry which is preliminary data.</text>
</comment>
<sequence>MVPHLNVTMHFQVFALFFFALVAAVVAAPVKRETNAQRFAKGLPPLKPWYLYKPSATSPMNIPSGVPSGKPSGVPYSKPSGIPWGKPSGIPYGKPSGIPYGRPSGIPSSRPSGWPRK</sequence>
<feature type="signal peptide" evidence="2">
    <location>
        <begin position="1"/>
        <end position="27"/>
    </location>
</feature>